<name>A0ABS2HKX5_9VIBR</name>
<reference evidence="1 2" key="1">
    <citation type="submission" date="2021-02" db="EMBL/GenBank/DDBJ databases">
        <authorList>
            <person name="Park J.-S."/>
        </authorList>
    </citation>
    <scope>NUCLEOTIDE SEQUENCE [LARGE SCALE GENOMIC DNA]</scope>
    <source>
        <strain evidence="1 2">188UL20-2</strain>
    </source>
</reference>
<gene>
    <name evidence="1" type="ORF">JQC93_17280</name>
</gene>
<proteinExistence type="predicted"/>
<evidence type="ECO:0000313" key="2">
    <source>
        <dbReference type="Proteomes" id="UP000809621"/>
    </source>
</evidence>
<dbReference type="EMBL" id="JAFEUM010000008">
    <property type="protein sequence ID" value="MBM7038148.1"/>
    <property type="molecule type" value="Genomic_DNA"/>
</dbReference>
<sequence length="347" mass="39338">MDAIKTISQLLTQSGCDYAIYDLGRRIEVIPNQEFEQVEQSRLPYPYPVQRQAQFAITYWNEAGEPWFWFLKFDLDERGLLNSADLGNFLKYVVDAMGSRLQKNLTDEQQEQLANNPYTVKPKEDKLAMFNSIVRTRLDLPASQYLDHADHYFQGQLGWDNWQTVGLQGITDLAARLSFAQNERTIKKALSHLPNQPLYALLGALEHCQISSSLANRLLDRFDDELKKPEVDLFLVTALLRAMAGDKSDALPTALNTVLSRPELCHPEMMIAIAGRSWSPLGTESVAEQYLIRLAQTQQQTLFNQLFADLVMIPKLRLVLLPLLNQAPSAELEQALLALQRTTTQGS</sequence>
<organism evidence="1 2">
    <name type="scientific">Vibrio ulleungensis</name>
    <dbReference type="NCBI Taxonomy" id="2807619"/>
    <lineage>
        <taxon>Bacteria</taxon>
        <taxon>Pseudomonadati</taxon>
        <taxon>Pseudomonadota</taxon>
        <taxon>Gammaproteobacteria</taxon>
        <taxon>Vibrionales</taxon>
        <taxon>Vibrionaceae</taxon>
        <taxon>Vibrio</taxon>
    </lineage>
</organism>
<dbReference type="InterPro" id="IPR021936">
    <property type="entry name" value="DUF3549"/>
</dbReference>
<protein>
    <submittedName>
        <fullName evidence="1">DUF3549 family protein</fullName>
    </submittedName>
</protein>
<dbReference type="Pfam" id="PF12069">
    <property type="entry name" value="DUF3549"/>
    <property type="match status" value="1"/>
</dbReference>
<comment type="caution">
    <text evidence="1">The sequence shown here is derived from an EMBL/GenBank/DDBJ whole genome shotgun (WGS) entry which is preliminary data.</text>
</comment>
<evidence type="ECO:0000313" key="1">
    <source>
        <dbReference type="EMBL" id="MBM7038148.1"/>
    </source>
</evidence>
<keyword evidence="2" id="KW-1185">Reference proteome</keyword>
<dbReference type="RefSeq" id="WP_205159623.1">
    <property type="nucleotide sequence ID" value="NZ_JAFEUM010000008.1"/>
</dbReference>
<accession>A0ABS2HKX5</accession>
<dbReference type="Proteomes" id="UP000809621">
    <property type="component" value="Unassembled WGS sequence"/>
</dbReference>